<evidence type="ECO:0000259" key="1">
    <source>
        <dbReference type="Pfam" id="PF08241"/>
    </source>
</evidence>
<evidence type="ECO:0000313" key="2">
    <source>
        <dbReference type="EMBL" id="PYE82149.1"/>
    </source>
</evidence>
<dbReference type="InterPro" id="IPR013216">
    <property type="entry name" value="Methyltransf_11"/>
</dbReference>
<proteinExistence type="predicted"/>
<dbReference type="InterPro" id="IPR029063">
    <property type="entry name" value="SAM-dependent_MTases_sf"/>
</dbReference>
<dbReference type="CDD" id="cd02440">
    <property type="entry name" value="AdoMet_MTases"/>
    <property type="match status" value="1"/>
</dbReference>
<sequence length="226" mass="26261">MQIGNFMNKNIYYTHKREPFFEIANSYISKDSRVLDIGPGVGSFPEYCERDDFYLFEGNPDTADILKKNYKNVFCGLLPKLPFDSNFFDVIHCSHVVEHLEPQIFYETLVEMDRCLKVGGCLVISAPLMWSGFYNDLSHVRPYNPKVYRNYLCGEQKNSRTRNLISTSYKQEELVYRYIASDNVINYYNAKGGALVGYLVKAINKIKNKGFLFMEKTGYTVVLKKY</sequence>
<gene>
    <name evidence="2" type="ORF">DFQ11_102730</name>
</gene>
<dbReference type="GO" id="GO:0032259">
    <property type="term" value="P:methylation"/>
    <property type="evidence" value="ECO:0007669"/>
    <property type="project" value="UniProtKB-KW"/>
</dbReference>
<dbReference type="GO" id="GO:0008757">
    <property type="term" value="F:S-adenosylmethionine-dependent methyltransferase activity"/>
    <property type="evidence" value="ECO:0007669"/>
    <property type="project" value="InterPro"/>
</dbReference>
<keyword evidence="2" id="KW-0489">Methyltransferase</keyword>
<dbReference type="Proteomes" id="UP000248054">
    <property type="component" value="Unassembled WGS sequence"/>
</dbReference>
<dbReference type="SUPFAM" id="SSF53335">
    <property type="entry name" value="S-adenosyl-L-methionine-dependent methyltransferases"/>
    <property type="match status" value="1"/>
</dbReference>
<dbReference type="EMBL" id="QJTD01000002">
    <property type="protein sequence ID" value="PYE82149.1"/>
    <property type="molecule type" value="Genomic_DNA"/>
</dbReference>
<reference evidence="2 3" key="1">
    <citation type="submission" date="2018-06" db="EMBL/GenBank/DDBJ databases">
        <title>Genomic Encyclopedia of Type Strains, Phase III (KMG-III): the genomes of soil and plant-associated and newly described type strains.</title>
        <authorList>
            <person name="Whitman W."/>
        </authorList>
    </citation>
    <scope>NUCLEOTIDE SEQUENCE [LARGE SCALE GENOMIC DNA]</scope>
    <source>
        <strain evidence="2 3">CECT 7945</strain>
    </source>
</reference>
<protein>
    <submittedName>
        <fullName evidence="2">Methyltransferase family protein</fullName>
    </submittedName>
</protein>
<dbReference type="AlphaFoldDB" id="A0A2V4X941"/>
<organism evidence="2 3">
    <name type="scientific">Winogradskyella epiphytica</name>
    <dbReference type="NCBI Taxonomy" id="262005"/>
    <lineage>
        <taxon>Bacteria</taxon>
        <taxon>Pseudomonadati</taxon>
        <taxon>Bacteroidota</taxon>
        <taxon>Flavobacteriia</taxon>
        <taxon>Flavobacteriales</taxon>
        <taxon>Flavobacteriaceae</taxon>
        <taxon>Winogradskyella</taxon>
    </lineage>
</organism>
<feature type="domain" description="Methyltransferase type 11" evidence="1">
    <location>
        <begin position="35"/>
        <end position="124"/>
    </location>
</feature>
<accession>A0A2V4X941</accession>
<comment type="caution">
    <text evidence="2">The sequence shown here is derived from an EMBL/GenBank/DDBJ whole genome shotgun (WGS) entry which is preliminary data.</text>
</comment>
<keyword evidence="3" id="KW-1185">Reference proteome</keyword>
<dbReference type="Gene3D" id="3.40.50.150">
    <property type="entry name" value="Vaccinia Virus protein VP39"/>
    <property type="match status" value="1"/>
</dbReference>
<evidence type="ECO:0000313" key="3">
    <source>
        <dbReference type="Proteomes" id="UP000248054"/>
    </source>
</evidence>
<dbReference type="Pfam" id="PF08241">
    <property type="entry name" value="Methyltransf_11"/>
    <property type="match status" value="1"/>
</dbReference>
<name>A0A2V4X941_9FLAO</name>
<keyword evidence="2" id="KW-0808">Transferase</keyword>